<feature type="transmembrane region" description="Helical" evidence="8">
    <location>
        <begin position="158"/>
        <end position="177"/>
    </location>
</feature>
<dbReference type="InterPro" id="IPR000060">
    <property type="entry name" value="BCCT_transptr"/>
</dbReference>
<keyword evidence="5 8" id="KW-0812">Transmembrane</keyword>
<keyword evidence="6 8" id="KW-1133">Transmembrane helix</keyword>
<feature type="transmembrane region" description="Helical" evidence="8">
    <location>
        <begin position="72"/>
        <end position="93"/>
    </location>
</feature>
<evidence type="ECO:0000256" key="8">
    <source>
        <dbReference type="SAM" id="Phobius"/>
    </source>
</evidence>
<comment type="similarity">
    <text evidence="2">Belongs to the BCCT transporter (TC 2.A.15) family.</text>
</comment>
<keyword evidence="7 8" id="KW-0472">Membrane</keyword>
<evidence type="ECO:0000256" key="5">
    <source>
        <dbReference type="ARBA" id="ARBA00022692"/>
    </source>
</evidence>
<sequence length="350" mass="36887">MAHSCFRQGRTVLISAALRPLLGRSVDGPVGKVIDVLVVLAILFGVATSLGLGTRELNASLSHAFAVPDSYGVKITIIAGLMTVSTISAMTGLGRGIRALSLANIALSAGLLVLVLALGPTGDLLTTFGIGMRDYIGNFLPMSLATEGAPANTWDHEWIFFFWAWWIGWTPFVDIFIARISRGRTIRNVIAGAVAVPSLISFAWFAVFGGTSLQRELSGTVDVAGIAADTKSVATIEVLRTLPLTTIAVALLVPVMALLFITSADSASFMLGCTTSGGSMKPPRPLRLMWSFAAAFAAVLLLSGGQDSLRSTAVIAAVPFTLILLALCVALALSLWQDRPTRRGPEETSE</sequence>
<evidence type="ECO:0000256" key="7">
    <source>
        <dbReference type="ARBA" id="ARBA00023136"/>
    </source>
</evidence>
<dbReference type="PANTHER" id="PTHR30047:SF7">
    <property type="entry name" value="HIGH-AFFINITY CHOLINE TRANSPORT PROTEIN"/>
    <property type="match status" value="1"/>
</dbReference>
<keyword evidence="3" id="KW-0813">Transport</keyword>
<proteinExistence type="inferred from homology"/>
<evidence type="ECO:0000256" key="1">
    <source>
        <dbReference type="ARBA" id="ARBA00004651"/>
    </source>
</evidence>
<feature type="transmembrane region" description="Helical" evidence="8">
    <location>
        <begin position="33"/>
        <end position="52"/>
    </location>
</feature>
<gene>
    <name evidence="9" type="ORF">GCM10009854_04160</name>
</gene>
<evidence type="ECO:0000313" key="9">
    <source>
        <dbReference type="EMBL" id="GAA2332132.1"/>
    </source>
</evidence>
<protein>
    <recommendedName>
        <fullName evidence="11">BCCT family transporter</fullName>
    </recommendedName>
</protein>
<feature type="transmembrane region" description="Helical" evidence="8">
    <location>
        <begin position="288"/>
        <end position="306"/>
    </location>
</feature>
<dbReference type="EMBL" id="BAAARA010000001">
    <property type="protein sequence ID" value="GAA2332132.1"/>
    <property type="molecule type" value="Genomic_DNA"/>
</dbReference>
<evidence type="ECO:0000256" key="4">
    <source>
        <dbReference type="ARBA" id="ARBA00022475"/>
    </source>
</evidence>
<comment type="subcellular location">
    <subcellularLocation>
        <location evidence="1">Cell membrane</location>
        <topology evidence="1">Multi-pass membrane protein</topology>
    </subcellularLocation>
</comment>
<keyword evidence="10" id="KW-1185">Reference proteome</keyword>
<dbReference type="PANTHER" id="PTHR30047">
    <property type="entry name" value="HIGH-AFFINITY CHOLINE TRANSPORT PROTEIN-RELATED"/>
    <property type="match status" value="1"/>
</dbReference>
<evidence type="ECO:0000256" key="6">
    <source>
        <dbReference type="ARBA" id="ARBA00022989"/>
    </source>
</evidence>
<reference evidence="9 10" key="1">
    <citation type="journal article" date="2019" name="Int. J. Syst. Evol. Microbiol.">
        <title>The Global Catalogue of Microorganisms (GCM) 10K type strain sequencing project: providing services to taxonomists for standard genome sequencing and annotation.</title>
        <authorList>
            <consortium name="The Broad Institute Genomics Platform"/>
            <consortium name="The Broad Institute Genome Sequencing Center for Infectious Disease"/>
            <person name="Wu L."/>
            <person name="Ma J."/>
        </authorList>
    </citation>
    <scope>NUCLEOTIDE SEQUENCE [LARGE SCALE GENOMIC DNA]</scope>
    <source>
        <strain evidence="9 10">JCM 16221</strain>
    </source>
</reference>
<feature type="transmembrane region" description="Helical" evidence="8">
    <location>
        <begin position="242"/>
        <end position="261"/>
    </location>
</feature>
<feature type="transmembrane region" description="Helical" evidence="8">
    <location>
        <begin position="312"/>
        <end position="336"/>
    </location>
</feature>
<evidence type="ECO:0000313" key="10">
    <source>
        <dbReference type="Proteomes" id="UP001501218"/>
    </source>
</evidence>
<comment type="caution">
    <text evidence="9">The sequence shown here is derived from an EMBL/GenBank/DDBJ whole genome shotgun (WGS) entry which is preliminary data.</text>
</comment>
<organism evidence="9 10">
    <name type="scientific">Saccharopolyspora halophila</name>
    <dbReference type="NCBI Taxonomy" id="405551"/>
    <lineage>
        <taxon>Bacteria</taxon>
        <taxon>Bacillati</taxon>
        <taxon>Actinomycetota</taxon>
        <taxon>Actinomycetes</taxon>
        <taxon>Pseudonocardiales</taxon>
        <taxon>Pseudonocardiaceae</taxon>
        <taxon>Saccharopolyspora</taxon>
    </lineage>
</organism>
<keyword evidence="4" id="KW-1003">Cell membrane</keyword>
<name>A0ABN3FKR8_9PSEU</name>
<dbReference type="Pfam" id="PF02028">
    <property type="entry name" value="BCCT"/>
    <property type="match status" value="1"/>
</dbReference>
<evidence type="ECO:0000256" key="3">
    <source>
        <dbReference type="ARBA" id="ARBA00022448"/>
    </source>
</evidence>
<accession>A0ABN3FKR8</accession>
<feature type="transmembrane region" description="Helical" evidence="8">
    <location>
        <begin position="189"/>
        <end position="208"/>
    </location>
</feature>
<evidence type="ECO:0008006" key="11">
    <source>
        <dbReference type="Google" id="ProtNLM"/>
    </source>
</evidence>
<evidence type="ECO:0000256" key="2">
    <source>
        <dbReference type="ARBA" id="ARBA00005658"/>
    </source>
</evidence>
<dbReference type="Proteomes" id="UP001501218">
    <property type="component" value="Unassembled WGS sequence"/>
</dbReference>